<dbReference type="InterPro" id="IPR003764">
    <property type="entry name" value="GlcNAc_6-P_deAcase"/>
</dbReference>
<dbReference type="EMBL" id="FMYW01000004">
    <property type="protein sequence ID" value="SDC27779.1"/>
    <property type="molecule type" value="Genomic_DNA"/>
</dbReference>
<dbReference type="GO" id="GO:0008448">
    <property type="term" value="F:N-acetylglucosamine-6-phosphate deacetylase activity"/>
    <property type="evidence" value="ECO:0007669"/>
    <property type="project" value="InterPro"/>
</dbReference>
<feature type="compositionally biased region" description="Basic and acidic residues" evidence="8">
    <location>
        <begin position="129"/>
        <end position="141"/>
    </location>
</feature>
<feature type="binding site" evidence="7">
    <location>
        <position position="255"/>
    </location>
    <ligand>
        <name>Zn(2+)</name>
        <dbReference type="ChEBI" id="CHEBI:29105"/>
    </ligand>
</feature>
<feature type="region of interest" description="Disordered" evidence="8">
    <location>
        <begin position="128"/>
        <end position="162"/>
    </location>
</feature>
<dbReference type="PANTHER" id="PTHR11113">
    <property type="entry name" value="N-ACETYLGLUCOSAMINE-6-PHOSPHATE DEACETYLASE"/>
    <property type="match status" value="1"/>
</dbReference>
<dbReference type="AlphaFoldDB" id="A0A1G6K9P1"/>
<evidence type="ECO:0000256" key="2">
    <source>
        <dbReference type="ARBA" id="ARBA00022723"/>
    </source>
</evidence>
<dbReference type="InterPro" id="IPR011059">
    <property type="entry name" value="Metal-dep_hydrolase_composite"/>
</dbReference>
<dbReference type="PIRSF" id="PIRSF038994">
    <property type="entry name" value="NagA"/>
    <property type="match status" value="1"/>
</dbReference>
<feature type="active site" description="Proton donor/acceptor" evidence="5">
    <location>
        <position position="333"/>
    </location>
</feature>
<organism evidence="10 11">
    <name type="scientific">Succiniclasticum ruminis</name>
    <dbReference type="NCBI Taxonomy" id="40841"/>
    <lineage>
        <taxon>Bacteria</taxon>
        <taxon>Bacillati</taxon>
        <taxon>Bacillota</taxon>
        <taxon>Negativicutes</taxon>
        <taxon>Acidaminococcales</taxon>
        <taxon>Acidaminococcaceae</taxon>
        <taxon>Succiniclasticum</taxon>
    </lineage>
</organism>
<feature type="binding site" evidence="6">
    <location>
        <begin position="366"/>
        <end position="368"/>
    </location>
    <ligand>
        <name>substrate</name>
    </ligand>
</feature>
<dbReference type="CDD" id="cd00854">
    <property type="entry name" value="NagA"/>
    <property type="match status" value="1"/>
</dbReference>
<feature type="binding site" evidence="6">
    <location>
        <position position="310"/>
    </location>
    <ligand>
        <name>substrate</name>
    </ligand>
</feature>
<keyword evidence="2 7" id="KW-0479">Metal-binding</keyword>
<dbReference type="GO" id="GO:0006046">
    <property type="term" value="P:N-acetylglucosamine catabolic process"/>
    <property type="evidence" value="ECO:0007669"/>
    <property type="project" value="TreeGrafter"/>
</dbReference>
<name>A0A1G6K9P1_9FIRM</name>
<evidence type="ECO:0000259" key="9">
    <source>
        <dbReference type="Pfam" id="PF01979"/>
    </source>
</evidence>
<evidence type="ECO:0000313" key="11">
    <source>
        <dbReference type="Proteomes" id="UP000198943"/>
    </source>
</evidence>
<evidence type="ECO:0000256" key="5">
    <source>
        <dbReference type="PIRSR" id="PIRSR038994-1"/>
    </source>
</evidence>
<dbReference type="PANTHER" id="PTHR11113:SF14">
    <property type="entry name" value="N-ACETYLGLUCOSAMINE-6-PHOSPHATE DEACETYLASE"/>
    <property type="match status" value="1"/>
</dbReference>
<feature type="binding site" evidence="6">
    <location>
        <position position="287"/>
    </location>
    <ligand>
        <name>substrate</name>
    </ligand>
</feature>
<feature type="binding site" evidence="7">
    <location>
        <position position="276"/>
    </location>
    <ligand>
        <name>Zn(2+)</name>
        <dbReference type="ChEBI" id="CHEBI:29105"/>
    </ligand>
</feature>
<feature type="domain" description="Amidohydrolase-related" evidence="9">
    <location>
        <begin position="60"/>
        <end position="436"/>
    </location>
</feature>
<proteinExistence type="inferred from homology"/>
<evidence type="ECO:0000256" key="6">
    <source>
        <dbReference type="PIRSR" id="PIRSR038994-2"/>
    </source>
</evidence>
<dbReference type="SUPFAM" id="SSF51556">
    <property type="entry name" value="Metallo-dependent hydrolases"/>
    <property type="match status" value="2"/>
</dbReference>
<feature type="binding site" evidence="6">
    <location>
        <begin position="279"/>
        <end position="280"/>
    </location>
    <ligand>
        <name>substrate</name>
    </ligand>
</feature>
<dbReference type="InterPro" id="IPR006680">
    <property type="entry name" value="Amidohydro-rel"/>
</dbReference>
<reference evidence="11" key="1">
    <citation type="submission" date="2016-10" db="EMBL/GenBank/DDBJ databases">
        <authorList>
            <person name="Varghese N."/>
            <person name="Submissions S."/>
        </authorList>
    </citation>
    <scope>NUCLEOTIDE SEQUENCE [LARGE SCALE GENOMIC DNA]</scope>
    <source>
        <strain evidence="11">DSM 11005</strain>
    </source>
</reference>
<dbReference type="RefSeq" id="WP_176760405.1">
    <property type="nucleotide sequence ID" value="NZ_FMYW01000004.1"/>
</dbReference>
<evidence type="ECO:0000256" key="7">
    <source>
        <dbReference type="PIRSR" id="PIRSR038994-3"/>
    </source>
</evidence>
<evidence type="ECO:0000256" key="8">
    <source>
        <dbReference type="SAM" id="MobiDB-lite"/>
    </source>
</evidence>
<protein>
    <submittedName>
        <fullName evidence="10">N-acetylglucosamine-6-phosphate deacetylase</fullName>
    </submittedName>
</protein>
<dbReference type="Pfam" id="PF01979">
    <property type="entry name" value="Amidohydro_1"/>
    <property type="match status" value="1"/>
</dbReference>
<gene>
    <name evidence="10" type="ORF">SAMN04487864_104143</name>
</gene>
<keyword evidence="11" id="KW-1185">Reference proteome</keyword>
<comment type="cofactor">
    <cofactor evidence="7">
        <name>a divalent metal cation</name>
        <dbReference type="ChEBI" id="CHEBI:60240"/>
    </cofactor>
    <text evidence="7">Binds 1 divalent metal cation per subunit.</text>
</comment>
<feature type="binding site" evidence="7">
    <location>
        <position position="189"/>
    </location>
    <ligand>
        <name>Zn(2+)</name>
        <dbReference type="ChEBI" id="CHEBI:29105"/>
    </ligand>
</feature>
<dbReference type="GO" id="GO:0046872">
    <property type="term" value="F:metal ion binding"/>
    <property type="evidence" value="ECO:0007669"/>
    <property type="project" value="UniProtKB-KW"/>
</dbReference>
<keyword evidence="3" id="KW-0378">Hydrolase</keyword>
<dbReference type="InterPro" id="IPR032466">
    <property type="entry name" value="Metal_Hydrolase"/>
</dbReference>
<keyword evidence="4" id="KW-0119">Carbohydrate metabolism</keyword>
<feature type="binding site" evidence="6">
    <location>
        <position position="200"/>
    </location>
    <ligand>
        <name>substrate</name>
    </ligand>
</feature>
<dbReference type="NCBIfam" id="TIGR00221">
    <property type="entry name" value="nagA"/>
    <property type="match status" value="1"/>
</dbReference>
<evidence type="ECO:0000256" key="1">
    <source>
        <dbReference type="ARBA" id="ARBA00010716"/>
    </source>
</evidence>
<dbReference type="Proteomes" id="UP000198943">
    <property type="component" value="Unassembled WGS sequence"/>
</dbReference>
<evidence type="ECO:0000256" key="4">
    <source>
        <dbReference type="ARBA" id="ARBA00023277"/>
    </source>
</evidence>
<sequence length="446" mass="48344">MHAIRNGRIVLNDKILDGCALLFDRKIIGIVSRETLDSAWENGKCWQGKPLTLTDALGAYVSPGFINLHIHGCAGADTMDAKEDTLAVMSRFLVQTGVTAFLPTTMTCDKADVYKALQRIRETMTVITRRRDEKHEPKQTERNAANEAVTTSDTSSSEHFPAASGFSVKTEEDKNCLLPGAKVLGAYLEGPFISSQYKGAQKEEFITQADFAFIKDFDDVIKVVVLAPETLKDALTRGEFIAQCRTHHMIVSLGHSAAEYDTALQAIREGASHVTHLCNAMTGLHHRNPGLLGAALDSPAMCELIADDLHVHPAVQRLIYRMKGAAGIELITDSMRACGLPDGISELGGQTVYVKDGAARLADGTIAGSVVTLNRAMANFRNNTGATVPEVVRMVTENQAQELGLFEKIGSLSPGAAADITLFNENFTVLNTFVDGCEVYNNPAFR</sequence>
<feature type="compositionally biased region" description="Polar residues" evidence="8">
    <location>
        <begin position="148"/>
        <end position="158"/>
    </location>
</feature>
<comment type="similarity">
    <text evidence="1">Belongs to the metallo-dependent hydrolases superfamily. NagA family.</text>
</comment>
<evidence type="ECO:0000313" key="10">
    <source>
        <dbReference type="EMBL" id="SDC27779.1"/>
    </source>
</evidence>
<evidence type="ECO:0000256" key="3">
    <source>
        <dbReference type="ARBA" id="ARBA00022801"/>
    </source>
</evidence>
<dbReference type="Gene3D" id="3.20.20.140">
    <property type="entry name" value="Metal-dependent hydrolases"/>
    <property type="match status" value="1"/>
</dbReference>
<accession>A0A1G6K9P1</accession>
<dbReference type="SUPFAM" id="SSF51338">
    <property type="entry name" value="Composite domain of metallo-dependent hydrolases"/>
    <property type="match status" value="1"/>
</dbReference>